<feature type="non-terminal residue" evidence="1">
    <location>
        <position position="60"/>
    </location>
</feature>
<proteinExistence type="predicted"/>
<dbReference type="Proteomes" id="UP000789920">
    <property type="component" value="Unassembled WGS sequence"/>
</dbReference>
<comment type="caution">
    <text evidence="1">The sequence shown here is derived from an EMBL/GenBank/DDBJ whole genome shotgun (WGS) entry which is preliminary data.</text>
</comment>
<name>A0ACA9QNM6_9GLOM</name>
<gene>
    <name evidence="1" type="ORF">RPERSI_LOCUS15178</name>
</gene>
<sequence length="60" mass="6918">MSLDNTTSNEDSDLQYLVTFECDYHGELVIDRELVRATDNTINEEEQEYIEESDEATNIG</sequence>
<evidence type="ECO:0000313" key="2">
    <source>
        <dbReference type="Proteomes" id="UP000789920"/>
    </source>
</evidence>
<organism evidence="1 2">
    <name type="scientific">Racocetra persica</name>
    <dbReference type="NCBI Taxonomy" id="160502"/>
    <lineage>
        <taxon>Eukaryota</taxon>
        <taxon>Fungi</taxon>
        <taxon>Fungi incertae sedis</taxon>
        <taxon>Mucoromycota</taxon>
        <taxon>Glomeromycotina</taxon>
        <taxon>Glomeromycetes</taxon>
        <taxon>Diversisporales</taxon>
        <taxon>Gigasporaceae</taxon>
        <taxon>Racocetra</taxon>
    </lineage>
</organism>
<dbReference type="EMBL" id="CAJVQC010036034">
    <property type="protein sequence ID" value="CAG8760440.1"/>
    <property type="molecule type" value="Genomic_DNA"/>
</dbReference>
<accession>A0ACA9QNM6</accession>
<evidence type="ECO:0000313" key="1">
    <source>
        <dbReference type="EMBL" id="CAG8760440.1"/>
    </source>
</evidence>
<keyword evidence="2" id="KW-1185">Reference proteome</keyword>
<reference evidence="1" key="1">
    <citation type="submission" date="2021-06" db="EMBL/GenBank/DDBJ databases">
        <authorList>
            <person name="Kallberg Y."/>
            <person name="Tangrot J."/>
            <person name="Rosling A."/>
        </authorList>
    </citation>
    <scope>NUCLEOTIDE SEQUENCE</scope>
    <source>
        <strain evidence="1">MA461A</strain>
    </source>
</reference>
<protein>
    <submittedName>
        <fullName evidence="1">1183_t:CDS:1</fullName>
    </submittedName>
</protein>